<accession>A1RBF1</accession>
<name>A1RBF1_PAEAT</name>
<dbReference type="PANTHER" id="PTHR46268">
    <property type="entry name" value="STRESS RESPONSE PROTEIN NHAX"/>
    <property type="match status" value="1"/>
</dbReference>
<reference evidence="3 4" key="1">
    <citation type="journal article" date="2006" name="PLoS Genet.">
        <title>Secrets of soil survival revealed by the genome sequence of Arthrobacter aurescens TC1.</title>
        <authorList>
            <person name="Mongodin E.F."/>
            <person name="Shapir N."/>
            <person name="Daugherty S.C."/>
            <person name="DeBoy R.T."/>
            <person name="Emerson J.B."/>
            <person name="Shvartzbeyn A."/>
            <person name="Radune D."/>
            <person name="Vamathevan J."/>
            <person name="Riggs F."/>
            <person name="Grinberg V."/>
            <person name="Khouri H."/>
            <person name="Wackett L.P."/>
            <person name="Nelson K.E."/>
            <person name="Sadowsky M.J."/>
        </authorList>
    </citation>
    <scope>NUCLEOTIDE SEQUENCE [LARGE SCALE GENOMIC DNA]</scope>
    <source>
        <strain evidence="3 4">TC1</strain>
    </source>
</reference>
<evidence type="ECO:0000259" key="2">
    <source>
        <dbReference type="Pfam" id="PF00582"/>
    </source>
</evidence>
<dbReference type="EMBL" id="CP000474">
    <property type="protein sequence ID" value="ABM07563.1"/>
    <property type="molecule type" value="Genomic_DNA"/>
</dbReference>
<proteinExistence type="inferred from homology"/>
<dbReference type="Proteomes" id="UP000000637">
    <property type="component" value="Chromosome"/>
</dbReference>
<dbReference type="RefSeq" id="WP_011776488.1">
    <property type="nucleotide sequence ID" value="NC_008711.1"/>
</dbReference>
<dbReference type="KEGG" id="aau:AAur_3886"/>
<comment type="similarity">
    <text evidence="1">Belongs to the universal stress protein A family.</text>
</comment>
<dbReference type="PANTHER" id="PTHR46268:SF6">
    <property type="entry name" value="UNIVERSAL STRESS PROTEIN UP12"/>
    <property type="match status" value="1"/>
</dbReference>
<keyword evidence="4" id="KW-1185">Reference proteome</keyword>
<evidence type="ECO:0000313" key="3">
    <source>
        <dbReference type="EMBL" id="ABM07563.1"/>
    </source>
</evidence>
<dbReference type="Gene3D" id="3.40.50.620">
    <property type="entry name" value="HUPs"/>
    <property type="match status" value="1"/>
</dbReference>
<dbReference type="InterPro" id="IPR006015">
    <property type="entry name" value="Universal_stress_UspA"/>
</dbReference>
<sequence length="142" mass="14876">MTGVVIVGVDGSETAMRAAQTAQQLAIGLGASLRVVSAFDSNRTEVVEIGTDKWIVSDAAEAEAVARAVAERLADDRLEITYSAARGKPGEALVKEAEVQDARLIVVGNRRMQGLGRVLGSVANTVAHTAPCDVYIAKTDQP</sequence>
<dbReference type="PRINTS" id="PR01438">
    <property type="entry name" value="UNVRSLSTRESS"/>
</dbReference>
<feature type="domain" description="UspA" evidence="2">
    <location>
        <begin position="2"/>
        <end position="138"/>
    </location>
</feature>
<dbReference type="CDD" id="cd00293">
    <property type="entry name" value="USP-like"/>
    <property type="match status" value="1"/>
</dbReference>
<dbReference type="STRING" id="290340.AAur_3886"/>
<dbReference type="InterPro" id="IPR006016">
    <property type="entry name" value="UspA"/>
</dbReference>
<evidence type="ECO:0000313" key="4">
    <source>
        <dbReference type="Proteomes" id="UP000000637"/>
    </source>
</evidence>
<organism evidence="3 4">
    <name type="scientific">Paenarthrobacter aurescens (strain TC1)</name>
    <dbReference type="NCBI Taxonomy" id="290340"/>
    <lineage>
        <taxon>Bacteria</taxon>
        <taxon>Bacillati</taxon>
        <taxon>Actinomycetota</taxon>
        <taxon>Actinomycetes</taxon>
        <taxon>Micrococcales</taxon>
        <taxon>Micrococcaceae</taxon>
        <taxon>Paenarthrobacter</taxon>
    </lineage>
</organism>
<dbReference type="OrthoDB" id="3427787at2"/>
<protein>
    <submittedName>
        <fullName evidence="3">Universal stress family domain protein</fullName>
    </submittedName>
</protein>
<dbReference type="SUPFAM" id="SSF52402">
    <property type="entry name" value="Adenine nucleotide alpha hydrolases-like"/>
    <property type="match status" value="1"/>
</dbReference>
<dbReference type="InterPro" id="IPR014729">
    <property type="entry name" value="Rossmann-like_a/b/a_fold"/>
</dbReference>
<gene>
    <name evidence="3" type="ordered locus">AAur_3886</name>
</gene>
<dbReference type="eggNOG" id="COG0589">
    <property type="taxonomic scope" value="Bacteria"/>
</dbReference>
<dbReference type="Pfam" id="PF00582">
    <property type="entry name" value="Usp"/>
    <property type="match status" value="1"/>
</dbReference>
<dbReference type="HOGENOM" id="CLU_049301_16_4_11"/>
<evidence type="ECO:0000256" key="1">
    <source>
        <dbReference type="ARBA" id="ARBA00008791"/>
    </source>
</evidence>
<dbReference type="AlphaFoldDB" id="A1RBF1"/>